<keyword evidence="1" id="KW-1133">Transmembrane helix</keyword>
<feature type="transmembrane region" description="Helical" evidence="1">
    <location>
        <begin position="151"/>
        <end position="172"/>
    </location>
</feature>
<reference evidence="3" key="1">
    <citation type="journal article" date="2019" name="Int. J. Syst. Evol. Microbiol.">
        <title>The Global Catalogue of Microorganisms (GCM) 10K type strain sequencing project: providing services to taxonomists for standard genome sequencing and annotation.</title>
        <authorList>
            <consortium name="The Broad Institute Genomics Platform"/>
            <consortium name="The Broad Institute Genome Sequencing Center for Infectious Disease"/>
            <person name="Wu L."/>
            <person name="Ma J."/>
        </authorList>
    </citation>
    <scope>NUCLEOTIDE SEQUENCE [LARGE SCALE GENOMIC DNA]</scope>
    <source>
        <strain evidence="3">CGMCC 1.12477</strain>
    </source>
</reference>
<keyword evidence="1" id="KW-0472">Membrane</keyword>
<comment type="caution">
    <text evidence="2">The sequence shown here is derived from an EMBL/GenBank/DDBJ whole genome shotgun (WGS) entry which is preliminary data.</text>
</comment>
<proteinExistence type="predicted"/>
<keyword evidence="1" id="KW-0812">Transmembrane</keyword>
<evidence type="ECO:0000313" key="3">
    <source>
        <dbReference type="Proteomes" id="UP001597351"/>
    </source>
</evidence>
<feature type="transmembrane region" description="Helical" evidence="1">
    <location>
        <begin position="24"/>
        <end position="46"/>
    </location>
</feature>
<feature type="transmembrane region" description="Helical" evidence="1">
    <location>
        <begin position="207"/>
        <end position="231"/>
    </location>
</feature>
<keyword evidence="3" id="KW-1185">Reference proteome</keyword>
<feature type="transmembrane region" description="Helical" evidence="1">
    <location>
        <begin position="72"/>
        <end position="95"/>
    </location>
</feature>
<evidence type="ECO:0000256" key="1">
    <source>
        <dbReference type="SAM" id="Phobius"/>
    </source>
</evidence>
<feature type="transmembrane region" description="Helical" evidence="1">
    <location>
        <begin position="107"/>
        <end position="131"/>
    </location>
</feature>
<dbReference type="Pfam" id="PF14329">
    <property type="entry name" value="DUF4386"/>
    <property type="match status" value="1"/>
</dbReference>
<name>A0ABW4TKQ3_9ACTN</name>
<dbReference type="EMBL" id="JBHUGD010000003">
    <property type="protein sequence ID" value="MFD1946993.1"/>
    <property type="molecule type" value="Genomic_DNA"/>
</dbReference>
<accession>A0ABW4TKQ3</accession>
<feature type="transmembrane region" description="Helical" evidence="1">
    <location>
        <begin position="179"/>
        <end position="201"/>
    </location>
</feature>
<dbReference type="Proteomes" id="UP001597351">
    <property type="component" value="Unassembled WGS sequence"/>
</dbReference>
<sequence>MSTQTTQAARTAPRTGSPDVLRRVAGWAAAGYVAIFVLAIFGNFLALDPTIHPGEPGATADALREAGTTFRLGIAAFLGIFLADVVVAWALYELFAPVGRSLSLLAAWFRLTYTVVLGAAMGLLYVAVSLAERGTSAGDEGVLLALQAFDFTWVVGLAAFGAHLLLVARLLVAAAGPRWLAAVMTLAGAAYVVDTVAHIVLADYEAWAGGFLLMVALPSVVGELAFTIWLAMVARGRRSIAAG</sequence>
<protein>
    <submittedName>
        <fullName evidence="2">DUF4386 domain-containing protein</fullName>
    </submittedName>
</protein>
<dbReference type="RefSeq" id="WP_343917673.1">
    <property type="nucleotide sequence ID" value="NZ_BAAAJT010000002.1"/>
</dbReference>
<dbReference type="InterPro" id="IPR025495">
    <property type="entry name" value="DUF4386"/>
</dbReference>
<gene>
    <name evidence="2" type="ORF">ACFSDE_09320</name>
</gene>
<organism evidence="2 3">
    <name type="scientific">Nocardioides aestuarii</name>
    <dbReference type="NCBI Taxonomy" id="252231"/>
    <lineage>
        <taxon>Bacteria</taxon>
        <taxon>Bacillati</taxon>
        <taxon>Actinomycetota</taxon>
        <taxon>Actinomycetes</taxon>
        <taxon>Propionibacteriales</taxon>
        <taxon>Nocardioidaceae</taxon>
        <taxon>Nocardioides</taxon>
    </lineage>
</organism>
<evidence type="ECO:0000313" key="2">
    <source>
        <dbReference type="EMBL" id="MFD1946993.1"/>
    </source>
</evidence>